<feature type="domain" description="N-acetyltransferase" evidence="3">
    <location>
        <begin position="3"/>
        <end position="144"/>
    </location>
</feature>
<dbReference type="EMBL" id="JASSQD010000001">
    <property type="protein sequence ID" value="MDK9555991.1"/>
    <property type="molecule type" value="Genomic_DNA"/>
</dbReference>
<reference evidence="4 5" key="1">
    <citation type="submission" date="2023-05" db="EMBL/GenBank/DDBJ databases">
        <title>Marinobacter albus sp. nov., a marine bacterium isolated from sand in a coastal intertidal zone of huludao.</title>
        <authorList>
            <person name="Deng T."/>
        </authorList>
    </citation>
    <scope>NUCLEOTIDE SEQUENCE [LARGE SCALE GENOMIC DNA]</scope>
    <source>
        <strain evidence="4 5">M216</strain>
    </source>
</reference>
<name>A0ABT7H6K1_9GAMM</name>
<dbReference type="RefSeq" id="WP_285366744.1">
    <property type="nucleotide sequence ID" value="NZ_JASSQD010000001.1"/>
</dbReference>
<dbReference type="InterPro" id="IPR000182">
    <property type="entry name" value="GNAT_dom"/>
</dbReference>
<comment type="caution">
    <text evidence="4">The sequence shown here is derived from an EMBL/GenBank/DDBJ whole genome shotgun (WGS) entry which is preliminary data.</text>
</comment>
<dbReference type="SUPFAM" id="SSF55729">
    <property type="entry name" value="Acyl-CoA N-acyltransferases (Nat)"/>
    <property type="match status" value="1"/>
</dbReference>
<accession>A0ABT7H6K1</accession>
<dbReference type="Gene3D" id="3.40.630.30">
    <property type="match status" value="1"/>
</dbReference>
<evidence type="ECO:0000313" key="5">
    <source>
        <dbReference type="Proteomes" id="UP001223547"/>
    </source>
</evidence>
<dbReference type="PANTHER" id="PTHR43877">
    <property type="entry name" value="AMINOALKYLPHOSPHONATE N-ACETYLTRANSFERASE-RELATED-RELATED"/>
    <property type="match status" value="1"/>
</dbReference>
<keyword evidence="2" id="KW-0012">Acyltransferase</keyword>
<sequence>MEVSIKAANTEHLKGIHELVLEWGHPASEPETLQWLKEIMKSSNHQVFVAVSDDSVLGWAAVERRISLGQGFIAEITGLVVRSSYRRLGIGQSLVDAVEGWSQNLGLSRILVRSNVRRLESHEFYPSIGFELAKTTNVYAKELNGPNQSWKADA</sequence>
<proteinExistence type="predicted"/>
<dbReference type="PROSITE" id="PS51186">
    <property type="entry name" value="GNAT"/>
    <property type="match status" value="1"/>
</dbReference>
<dbReference type="InterPro" id="IPR050832">
    <property type="entry name" value="Bact_Acetyltransf"/>
</dbReference>
<keyword evidence="1" id="KW-0808">Transferase</keyword>
<dbReference type="InterPro" id="IPR016181">
    <property type="entry name" value="Acyl_CoA_acyltransferase"/>
</dbReference>
<evidence type="ECO:0000256" key="1">
    <source>
        <dbReference type="ARBA" id="ARBA00022679"/>
    </source>
</evidence>
<evidence type="ECO:0000256" key="2">
    <source>
        <dbReference type="ARBA" id="ARBA00023315"/>
    </source>
</evidence>
<dbReference type="Pfam" id="PF00583">
    <property type="entry name" value="Acetyltransf_1"/>
    <property type="match status" value="1"/>
</dbReference>
<organism evidence="4 5">
    <name type="scientific">Marinobacter albus</name>
    <dbReference type="NCBI Taxonomy" id="3030833"/>
    <lineage>
        <taxon>Bacteria</taxon>
        <taxon>Pseudomonadati</taxon>
        <taxon>Pseudomonadota</taxon>
        <taxon>Gammaproteobacteria</taxon>
        <taxon>Pseudomonadales</taxon>
        <taxon>Marinobacteraceae</taxon>
        <taxon>Marinobacter</taxon>
    </lineage>
</organism>
<dbReference type="CDD" id="cd04301">
    <property type="entry name" value="NAT_SF"/>
    <property type="match status" value="1"/>
</dbReference>
<keyword evidence="5" id="KW-1185">Reference proteome</keyword>
<evidence type="ECO:0000259" key="3">
    <source>
        <dbReference type="PROSITE" id="PS51186"/>
    </source>
</evidence>
<dbReference type="Proteomes" id="UP001223547">
    <property type="component" value="Unassembled WGS sequence"/>
</dbReference>
<protein>
    <submittedName>
        <fullName evidence="4">GNAT family N-acetyltransferase</fullName>
    </submittedName>
</protein>
<evidence type="ECO:0000313" key="4">
    <source>
        <dbReference type="EMBL" id="MDK9555991.1"/>
    </source>
</evidence>
<gene>
    <name evidence="4" type="ORF">QQF73_00040</name>
</gene>